<gene>
    <name evidence="1" type="ORF">C7B46_12965</name>
</gene>
<name>A0A2T2XDY4_9FIRM</name>
<organism evidence="1 2">
    <name type="scientific">Sulfobacillus benefaciens</name>
    <dbReference type="NCBI Taxonomy" id="453960"/>
    <lineage>
        <taxon>Bacteria</taxon>
        <taxon>Bacillati</taxon>
        <taxon>Bacillota</taxon>
        <taxon>Clostridia</taxon>
        <taxon>Eubacteriales</taxon>
        <taxon>Clostridiales Family XVII. Incertae Sedis</taxon>
        <taxon>Sulfobacillus</taxon>
    </lineage>
</organism>
<dbReference type="EMBL" id="PXYW01000033">
    <property type="protein sequence ID" value="PSR32667.1"/>
    <property type="molecule type" value="Genomic_DNA"/>
</dbReference>
<evidence type="ECO:0000313" key="1">
    <source>
        <dbReference type="EMBL" id="PSR32667.1"/>
    </source>
</evidence>
<sequence>MSSPAPLRRLKAFWSIAQDYGVMAVEYLPFHSQKAAFPLNLTKTLGANKSLVTQAAAYHATLLQTIEQVLEPGGWIVAMGKPCTMAVRDLFQRNGTLTKPVSVNGGISLETWTPMCQNHSYKVSFGPFIGTAGGPLNSNAAIQQWLAAMLVY</sequence>
<dbReference type="AlphaFoldDB" id="A0A2T2XDY4"/>
<comment type="caution">
    <text evidence="1">The sequence shown here is derived from an EMBL/GenBank/DDBJ whole genome shotgun (WGS) entry which is preliminary data.</text>
</comment>
<dbReference type="Proteomes" id="UP000242972">
    <property type="component" value="Unassembled WGS sequence"/>
</dbReference>
<evidence type="ECO:0000313" key="2">
    <source>
        <dbReference type="Proteomes" id="UP000242972"/>
    </source>
</evidence>
<proteinExistence type="predicted"/>
<protein>
    <submittedName>
        <fullName evidence="1">Uncharacterized protein</fullName>
    </submittedName>
</protein>
<reference evidence="1 2" key="1">
    <citation type="journal article" date="2014" name="BMC Genomics">
        <title>Comparison of environmental and isolate Sulfobacillus genomes reveals diverse carbon, sulfur, nitrogen, and hydrogen metabolisms.</title>
        <authorList>
            <person name="Justice N.B."/>
            <person name="Norman A."/>
            <person name="Brown C.T."/>
            <person name="Singh A."/>
            <person name="Thomas B.C."/>
            <person name="Banfield J.F."/>
        </authorList>
    </citation>
    <scope>NUCLEOTIDE SEQUENCE [LARGE SCALE GENOMIC DNA]</scope>
    <source>
        <strain evidence="1">AMDSBA4</strain>
    </source>
</reference>
<accession>A0A2T2XDY4</accession>